<keyword evidence="2" id="KW-0560">Oxidoreductase</keyword>
<dbReference type="SUPFAM" id="SSF55469">
    <property type="entry name" value="FMN-dependent nitroreductase-like"/>
    <property type="match status" value="1"/>
</dbReference>
<dbReference type="RefSeq" id="WP_263412086.1">
    <property type="nucleotide sequence ID" value="NZ_BAABBH010000001.1"/>
</dbReference>
<name>A0ABW9KND0_9BACT</name>
<comment type="caution">
    <text evidence="4">The sequence shown here is derived from an EMBL/GenBank/DDBJ whole genome shotgun (WGS) entry which is preliminary data.</text>
</comment>
<evidence type="ECO:0000313" key="5">
    <source>
        <dbReference type="Proteomes" id="UP001634747"/>
    </source>
</evidence>
<dbReference type="PANTHER" id="PTHR43673:SF10">
    <property type="entry name" value="NADH DEHYDROGENASE_NAD(P)H NITROREDUCTASE XCC3605-RELATED"/>
    <property type="match status" value="1"/>
</dbReference>
<protein>
    <submittedName>
        <fullName evidence="4">Nitroreductase family protein</fullName>
    </submittedName>
</protein>
<dbReference type="Pfam" id="PF00881">
    <property type="entry name" value="Nitroreductase"/>
    <property type="match status" value="2"/>
</dbReference>
<keyword evidence="5" id="KW-1185">Reference proteome</keyword>
<evidence type="ECO:0000256" key="2">
    <source>
        <dbReference type="ARBA" id="ARBA00023002"/>
    </source>
</evidence>
<comment type="similarity">
    <text evidence="1">Belongs to the nitroreductase family.</text>
</comment>
<evidence type="ECO:0000256" key="1">
    <source>
        <dbReference type="ARBA" id="ARBA00007118"/>
    </source>
</evidence>
<dbReference type="Gene3D" id="3.40.109.10">
    <property type="entry name" value="NADH Oxidase"/>
    <property type="match status" value="1"/>
</dbReference>
<dbReference type="CDD" id="cd02138">
    <property type="entry name" value="TdsD-like"/>
    <property type="match status" value="1"/>
</dbReference>
<dbReference type="InterPro" id="IPR000415">
    <property type="entry name" value="Nitroreductase-like"/>
</dbReference>
<dbReference type="PANTHER" id="PTHR43673">
    <property type="entry name" value="NAD(P)H NITROREDUCTASE YDGI-RELATED"/>
    <property type="match status" value="1"/>
</dbReference>
<dbReference type="InterPro" id="IPR029479">
    <property type="entry name" value="Nitroreductase"/>
</dbReference>
<accession>A0ABW9KND0</accession>
<dbReference type="Proteomes" id="UP001634747">
    <property type="component" value="Unassembled WGS sequence"/>
</dbReference>
<sequence>MPDLEHVKHAVTHLPVERTILHRWSPRAFSDKPVSDQDLQTIFTAGAWAASSQNEQPWRFLLGRKGDPTYEKIFNSLVPGNQLWAGSAPVLFAAFAKKTFTKGGAPNRTALHDVGAACQNMALEATALGLHIHGMGGFDPVTLTAYFAVPADFEPAACWALGYLGDPANLPDKYQGLEQAPRERRPLSDVVFAEHWEAAATL</sequence>
<reference evidence="4 5" key="1">
    <citation type="submission" date="2024-12" db="EMBL/GenBank/DDBJ databases">
        <authorList>
            <person name="Lee Y."/>
        </authorList>
    </citation>
    <scope>NUCLEOTIDE SEQUENCE [LARGE SCALE GENOMIC DNA]</scope>
    <source>
        <strain evidence="4 5">03SUJ4</strain>
    </source>
</reference>
<feature type="domain" description="Nitroreductase" evidence="3">
    <location>
        <begin position="78"/>
        <end position="163"/>
    </location>
</feature>
<gene>
    <name evidence="4" type="ORF">ACK2TP_11740</name>
</gene>
<dbReference type="EMBL" id="JBJYXY010000001">
    <property type="protein sequence ID" value="MFN2976436.1"/>
    <property type="molecule type" value="Genomic_DNA"/>
</dbReference>
<proteinExistence type="inferred from homology"/>
<feature type="domain" description="Nitroreductase" evidence="3">
    <location>
        <begin position="20"/>
        <end position="63"/>
    </location>
</feature>
<organism evidence="4 5">
    <name type="scientific">Terriglobus aquaticus</name>
    <dbReference type="NCBI Taxonomy" id="940139"/>
    <lineage>
        <taxon>Bacteria</taxon>
        <taxon>Pseudomonadati</taxon>
        <taxon>Acidobacteriota</taxon>
        <taxon>Terriglobia</taxon>
        <taxon>Terriglobales</taxon>
        <taxon>Acidobacteriaceae</taxon>
        <taxon>Terriglobus</taxon>
    </lineage>
</organism>
<evidence type="ECO:0000259" key="3">
    <source>
        <dbReference type="Pfam" id="PF00881"/>
    </source>
</evidence>
<evidence type="ECO:0000313" key="4">
    <source>
        <dbReference type="EMBL" id="MFN2976436.1"/>
    </source>
</evidence>